<dbReference type="KEGG" id="spu:581284"/>
<dbReference type="PANTHER" id="PTHR13720">
    <property type="entry name" value="WD-40 REPEAT PROTEIN"/>
    <property type="match status" value="1"/>
</dbReference>
<feature type="region of interest" description="Disordered" evidence="4">
    <location>
        <begin position="724"/>
        <end position="746"/>
    </location>
</feature>
<dbReference type="EnsemblMetazoa" id="XM_031000400">
    <property type="protein sequence ID" value="XP_030856260"/>
    <property type="gene ID" value="LOC581284"/>
</dbReference>
<proteinExistence type="inferred from homology"/>
<comment type="similarity">
    <text evidence="1">Belongs to the WD repeat EMAP family.</text>
</comment>
<dbReference type="GO" id="GO:0008017">
    <property type="term" value="F:microtubule binding"/>
    <property type="evidence" value="ECO:0000318"/>
    <property type="project" value="GO_Central"/>
</dbReference>
<dbReference type="InterPro" id="IPR001680">
    <property type="entry name" value="WD40_rpt"/>
</dbReference>
<feature type="compositionally biased region" description="Low complexity" evidence="4">
    <location>
        <begin position="587"/>
        <end position="605"/>
    </location>
</feature>
<evidence type="ECO:0000256" key="3">
    <source>
        <dbReference type="ARBA" id="ARBA00022737"/>
    </source>
</evidence>
<feature type="domain" description="DUF5580" evidence="5">
    <location>
        <begin position="170"/>
        <end position="259"/>
    </location>
</feature>
<feature type="region of interest" description="Disordered" evidence="4">
    <location>
        <begin position="285"/>
        <end position="324"/>
    </location>
</feature>
<dbReference type="InterPro" id="IPR011047">
    <property type="entry name" value="Quinoprotein_ADH-like_sf"/>
</dbReference>
<dbReference type="InterPro" id="IPR015943">
    <property type="entry name" value="WD40/YVTN_repeat-like_dom_sf"/>
</dbReference>
<evidence type="ECO:0000259" key="7">
    <source>
        <dbReference type="Pfam" id="PF23414"/>
    </source>
</evidence>
<keyword evidence="9" id="KW-1185">Reference proteome</keyword>
<feature type="compositionally biased region" description="Polar residues" evidence="4">
    <location>
        <begin position="609"/>
        <end position="631"/>
    </location>
</feature>
<feature type="compositionally biased region" description="Acidic residues" evidence="4">
    <location>
        <begin position="679"/>
        <end position="710"/>
    </location>
</feature>
<dbReference type="OrthoDB" id="47802at2759"/>
<feature type="compositionally biased region" description="Polar residues" evidence="4">
    <location>
        <begin position="310"/>
        <end position="321"/>
    </location>
</feature>
<dbReference type="SUPFAM" id="SSF69322">
    <property type="entry name" value="Tricorn protease domain 2"/>
    <property type="match status" value="1"/>
</dbReference>
<accession>A0A7M7PUL5</accession>
<dbReference type="Gene3D" id="2.130.10.10">
    <property type="entry name" value="YVTN repeat-like/Quinoprotein amine dehydrogenase"/>
    <property type="match status" value="2"/>
</dbReference>
<reference evidence="9" key="1">
    <citation type="submission" date="2015-02" db="EMBL/GenBank/DDBJ databases">
        <title>Genome sequencing for Strongylocentrotus purpuratus.</title>
        <authorList>
            <person name="Murali S."/>
            <person name="Liu Y."/>
            <person name="Vee V."/>
            <person name="English A."/>
            <person name="Wang M."/>
            <person name="Skinner E."/>
            <person name="Han Y."/>
            <person name="Muzny D.M."/>
            <person name="Worley K.C."/>
            <person name="Gibbs R.A."/>
        </authorList>
    </citation>
    <scope>NUCLEOTIDE SEQUENCE</scope>
</reference>
<dbReference type="Pfam" id="PF23409">
    <property type="entry name" value="Beta-prop_EML"/>
    <property type="match status" value="1"/>
</dbReference>
<dbReference type="PANTHER" id="PTHR13720:SF58">
    <property type="entry name" value="HELP DOMAIN-CONTAINING PROTEIN"/>
    <property type="match status" value="1"/>
</dbReference>
<dbReference type="InParanoid" id="A0A7M7PUL5"/>
<dbReference type="InterPro" id="IPR050630">
    <property type="entry name" value="WD_repeat_EMAP"/>
</dbReference>
<keyword evidence="2" id="KW-0853">WD repeat</keyword>
<dbReference type="InterPro" id="IPR011992">
    <property type="entry name" value="EF-hand-dom_pair"/>
</dbReference>
<sequence length="1415" mass="155731">MLGNQERYKELRADTMYNGKKQTVASTSELGLTMRLSYNLLPDVHGDAVNDELLEALRQCLQEVSRQRLRSILISFRRQANQENCLALKDLISILNENKVKLRSRTTKLLQTKFNKKHGLDYEALWKIMVEAQSRTGRDSVLAMHGNRDAQGTSGSHLSSAISDAQDKELLTKLHKVLQTSGGFDLQEMRTKCKSIDVTQHGLIPKKKLRMICSEYHLPVVGPLLSTLMTRCDDEKNGNISWPEFMSLLEKAVNFMNSAPPPGRPKSVASSQKFISLSGSVNDSNCVVKNNTSKPEPVKKEKSPLRKQKSVTFDSKSNLPSVDSGVSLAVGQSFETMGDEDMENDFLHSEQRRISGPSSDSMPSATTRLRQEASLSISEVTKLKASKESMQEKKPKADLSTQSLPSPPTPSSGITKKQTRPSTGRVQSAKPKPTNNRPTSRAALRSAKKVKVLEGVAKSSPRGSSGTSAKSKEKIAMVEKVYSPEPGKENKTIKTEVECKDENVSLNQSNNSTTSAVTTITTAGNSDSTKDLDPQNVTSEDQDRSTENPEGDGITQGDPEQTAEQTSSNSTLQKSASSPSIASTQISHVSQDSQDSHTSSQDQSVESGIASQVSQDLCSLQSIPASDQPLITASKKPAADSRSVRSFASSMGEDKKKSMGSTLMQSFKSLIKRGKKEEEEGEDGEEEDEEMDEEEEELLMLGGGDEEEDYDEEKFDDMEYETEDLGAEDQNELEKEPEEAADKENMVAQNPKPQVNKLEVIVQGKEVTYYIPDKYSKTHCVPDPPNADLQLDWVYGYRGNDCRGNLFEVSDGAEILYFMSNIAIVYNPTLITQRHYTKHTAEIRSMHVHSDNITVATGQAKGIAGSEVKPMVHLWKVDTLDTLLVFDDDFENAIICLAFSPLQDYLLAVDQSSNNTLSIWNYKTGKKVTSSSLNTTVVCQASFHPKDPNKIVSIGREHLVFWELKNGVEDGVEMNIEQTMAANFENNMKAKYVISMSFRANGDLVTGDSNGTIYVWPSGGNTISHTINHAHEGPVFTLQMIGKTLVSGGRDGFMRCWTLAGKGADSNGKLRIPKQEGGIRTVLHTGSKVYIGTTINSLLRVDLKDNTFSVTGEEITNCVTQAHYEEVHCMAILADDQFLTGSYDGTVSLCNFSDRRPLWRYMVKGTNIHCMDVHLDTGLVALGTKDAKMGNSVVVLMLGQTAEDTEVNRFKLGKGAACCLKISPDGEVIAVGCQDNQILLLQTHNKGSTLEMIGKFTGHSGPITGLDWSKDKVGEAEPSYLVQSSSDQMEYLIWNSKTFEAAENLEEVWNVEWSSQQCLMGYPVAGIFGKEEEGLQHASVDVSQVDCPLVVAGGYDGQIRLFVYPCTHPETQYKQFAAHPHCAVCVRFASSSEQYLLSVGSKDYTVCQWKISSAK</sequence>
<feature type="compositionally biased region" description="Polar residues" evidence="4">
    <location>
        <begin position="558"/>
        <end position="586"/>
    </location>
</feature>
<keyword evidence="3" id="KW-0677">Repeat</keyword>
<feature type="compositionally biased region" description="Low complexity" evidence="4">
    <location>
        <begin position="507"/>
        <end position="522"/>
    </location>
</feature>
<feature type="compositionally biased region" description="Basic and acidic residues" evidence="4">
    <location>
        <begin position="486"/>
        <end position="503"/>
    </location>
</feature>
<name>A0A7M7PUL5_STRPU</name>
<feature type="region of interest" description="Disordered" evidence="4">
    <location>
        <begin position="350"/>
        <end position="710"/>
    </location>
</feature>
<dbReference type="InterPro" id="IPR049246">
    <property type="entry name" value="DUF5580_M"/>
</dbReference>
<evidence type="ECO:0000256" key="1">
    <source>
        <dbReference type="ARBA" id="ARBA00006489"/>
    </source>
</evidence>
<dbReference type="GO" id="GO:0000226">
    <property type="term" value="P:microtubule cytoskeleton organization"/>
    <property type="evidence" value="ECO:0000318"/>
    <property type="project" value="GO_Central"/>
</dbReference>
<protein>
    <submittedName>
        <fullName evidence="8">Uncharacterized protein</fullName>
    </submittedName>
</protein>
<feature type="compositionally biased region" description="Polar residues" evidence="4">
    <location>
        <begin position="659"/>
        <end position="668"/>
    </location>
</feature>
<feature type="domain" description="EML-like first beta-propeller" evidence="6">
    <location>
        <begin position="832"/>
        <end position="1100"/>
    </location>
</feature>
<feature type="domain" description="EML-like second beta-propeller" evidence="7">
    <location>
        <begin position="1135"/>
        <end position="1411"/>
    </location>
</feature>
<evidence type="ECO:0000256" key="2">
    <source>
        <dbReference type="ARBA" id="ARBA00022574"/>
    </source>
</evidence>
<feature type="compositionally biased region" description="Basic and acidic residues" evidence="4">
    <location>
        <begin position="732"/>
        <end position="745"/>
    </location>
</feature>
<dbReference type="SMART" id="SM00320">
    <property type="entry name" value="WD40"/>
    <property type="match status" value="10"/>
</dbReference>
<evidence type="ECO:0000313" key="8">
    <source>
        <dbReference type="EnsemblMetazoa" id="XP_030856260"/>
    </source>
</evidence>
<reference evidence="8" key="2">
    <citation type="submission" date="2021-01" db="UniProtKB">
        <authorList>
            <consortium name="EnsemblMetazoa"/>
        </authorList>
    </citation>
    <scope>IDENTIFICATION</scope>
</reference>
<feature type="compositionally biased region" description="Basic and acidic residues" evidence="4">
    <location>
        <begin position="381"/>
        <end position="397"/>
    </location>
</feature>
<dbReference type="Gene3D" id="1.10.238.10">
    <property type="entry name" value="EF-hand"/>
    <property type="match status" value="1"/>
</dbReference>
<dbReference type="Proteomes" id="UP000007110">
    <property type="component" value="Unassembled WGS sequence"/>
</dbReference>
<dbReference type="SUPFAM" id="SSF50998">
    <property type="entry name" value="Quinoprotein alcohol dehydrogenase-like"/>
    <property type="match status" value="1"/>
</dbReference>
<dbReference type="Pfam" id="PF20742">
    <property type="entry name" value="DUF5580_M"/>
    <property type="match status" value="1"/>
</dbReference>
<evidence type="ECO:0000259" key="6">
    <source>
        <dbReference type="Pfam" id="PF23409"/>
    </source>
</evidence>
<organism evidence="8 9">
    <name type="scientific">Strongylocentrotus purpuratus</name>
    <name type="common">Purple sea urchin</name>
    <dbReference type="NCBI Taxonomy" id="7668"/>
    <lineage>
        <taxon>Eukaryota</taxon>
        <taxon>Metazoa</taxon>
        <taxon>Echinodermata</taxon>
        <taxon>Eleutherozoa</taxon>
        <taxon>Echinozoa</taxon>
        <taxon>Echinoidea</taxon>
        <taxon>Euechinoidea</taxon>
        <taxon>Echinacea</taxon>
        <taxon>Camarodonta</taxon>
        <taxon>Echinidea</taxon>
        <taxon>Strongylocentrotidae</taxon>
        <taxon>Strongylocentrotus</taxon>
    </lineage>
</organism>
<evidence type="ECO:0000256" key="4">
    <source>
        <dbReference type="SAM" id="MobiDB-lite"/>
    </source>
</evidence>
<dbReference type="GeneID" id="581284"/>
<evidence type="ECO:0000313" key="9">
    <source>
        <dbReference type="Proteomes" id="UP000007110"/>
    </source>
</evidence>
<dbReference type="OMA" id="GAFCHTY"/>
<dbReference type="FunFam" id="2.130.10.10:FF:003615">
    <property type="entry name" value="Uncharacterized protein"/>
    <property type="match status" value="1"/>
</dbReference>
<dbReference type="RefSeq" id="XP_030856260.1">
    <property type="nucleotide sequence ID" value="XM_031000400.1"/>
</dbReference>
<feature type="compositionally biased region" description="Polar residues" evidence="4">
    <location>
        <begin position="356"/>
        <end position="379"/>
    </location>
</feature>
<dbReference type="Pfam" id="PF03451">
    <property type="entry name" value="HELP"/>
    <property type="match status" value="1"/>
</dbReference>
<dbReference type="InterPro" id="IPR005108">
    <property type="entry name" value="HELP"/>
</dbReference>
<evidence type="ECO:0000259" key="5">
    <source>
        <dbReference type="Pfam" id="PF20742"/>
    </source>
</evidence>
<dbReference type="InterPro" id="IPR055442">
    <property type="entry name" value="Beta-prop_EML-like_2nd"/>
</dbReference>
<feature type="compositionally biased region" description="Polar residues" evidence="4">
    <location>
        <begin position="413"/>
        <end position="426"/>
    </location>
</feature>
<dbReference type="Pfam" id="PF23414">
    <property type="entry name" value="Beta-prop_EML_2"/>
    <property type="match status" value="1"/>
</dbReference>
<dbReference type="InterPro" id="IPR055439">
    <property type="entry name" value="Beta-prop_EML_1st"/>
</dbReference>
<dbReference type="SUPFAM" id="SSF47473">
    <property type="entry name" value="EF-hand"/>
    <property type="match status" value="1"/>
</dbReference>